<feature type="compositionally biased region" description="Polar residues" evidence="1">
    <location>
        <begin position="106"/>
        <end position="117"/>
    </location>
</feature>
<protein>
    <submittedName>
        <fullName evidence="2">Uncharacterized protein</fullName>
    </submittedName>
</protein>
<dbReference type="PANTHER" id="PTHR34283:SF1">
    <property type="entry name" value="PROTEIN RESPONSE TO LOW SULFUR 1"/>
    <property type="match status" value="1"/>
</dbReference>
<name>A0A7I8K483_SPIIN</name>
<organism evidence="2 3">
    <name type="scientific">Spirodela intermedia</name>
    <name type="common">Intermediate duckweed</name>
    <dbReference type="NCBI Taxonomy" id="51605"/>
    <lineage>
        <taxon>Eukaryota</taxon>
        <taxon>Viridiplantae</taxon>
        <taxon>Streptophyta</taxon>
        <taxon>Embryophyta</taxon>
        <taxon>Tracheophyta</taxon>
        <taxon>Spermatophyta</taxon>
        <taxon>Magnoliopsida</taxon>
        <taxon>Liliopsida</taxon>
        <taxon>Araceae</taxon>
        <taxon>Lemnoideae</taxon>
        <taxon>Spirodela</taxon>
    </lineage>
</organism>
<dbReference type="PANTHER" id="PTHR34283">
    <property type="entry name" value="PROTEIN RESPONSE TO LOW SULFUR 1"/>
    <property type="match status" value="1"/>
</dbReference>
<reference evidence="2" key="1">
    <citation type="submission" date="2020-02" db="EMBL/GenBank/DDBJ databases">
        <authorList>
            <person name="Scholz U."/>
            <person name="Mascher M."/>
            <person name="Fiebig A."/>
        </authorList>
    </citation>
    <scope>NUCLEOTIDE SEQUENCE</scope>
</reference>
<gene>
    <name evidence="2" type="ORF">SI8410_02003211</name>
</gene>
<proteinExistence type="predicted"/>
<feature type="region of interest" description="Disordered" evidence="1">
    <location>
        <begin position="106"/>
        <end position="126"/>
    </location>
</feature>
<feature type="region of interest" description="Disordered" evidence="1">
    <location>
        <begin position="38"/>
        <end position="59"/>
    </location>
</feature>
<evidence type="ECO:0000256" key="1">
    <source>
        <dbReference type="SAM" id="MobiDB-lite"/>
    </source>
</evidence>
<keyword evidence="3" id="KW-1185">Reference proteome</keyword>
<accession>A0A7I8K483</accession>
<evidence type="ECO:0000313" key="3">
    <source>
        <dbReference type="Proteomes" id="UP000663760"/>
    </source>
</evidence>
<dbReference type="EMBL" id="LR746265">
    <property type="protein sequence ID" value="CAA7392021.1"/>
    <property type="molecule type" value="Genomic_DNA"/>
</dbReference>
<dbReference type="InterPro" id="IPR039282">
    <property type="entry name" value="LSU"/>
</dbReference>
<sequence length="126" mass="14465">MAPAMAVAARDLRPLERVRAVPDRKEVEAAEKMLRRNQELEEELRRSREREEAAQRELERTKERLRVAEEAEERLCSQLGDLEAEAVGQARAYLLQIQSLMEQISRSQQLHQKTAASSGGLLRAWS</sequence>
<dbReference type="AlphaFoldDB" id="A0A7I8K483"/>
<dbReference type="OrthoDB" id="1888446at2759"/>
<dbReference type="GO" id="GO:0098869">
    <property type="term" value="P:cellular oxidant detoxification"/>
    <property type="evidence" value="ECO:0007669"/>
    <property type="project" value="InterPro"/>
</dbReference>
<evidence type="ECO:0000313" key="2">
    <source>
        <dbReference type="EMBL" id="CAA7392021.1"/>
    </source>
</evidence>
<dbReference type="Proteomes" id="UP000663760">
    <property type="component" value="Chromosome 2"/>
</dbReference>